<reference evidence="2" key="1">
    <citation type="journal article" date="2023" name="bioRxiv">
        <title>Improved chromosome-level genome assembly for marigold (Tagetes erecta).</title>
        <authorList>
            <person name="Jiang F."/>
            <person name="Yuan L."/>
            <person name="Wang S."/>
            <person name="Wang H."/>
            <person name="Xu D."/>
            <person name="Wang A."/>
            <person name="Fan W."/>
        </authorList>
    </citation>
    <scope>NUCLEOTIDE SEQUENCE</scope>
    <source>
        <strain evidence="2">WSJ</strain>
        <tissue evidence="2">Leaf</tissue>
    </source>
</reference>
<name>A0AAD8P0J7_TARER</name>
<evidence type="ECO:0000313" key="2">
    <source>
        <dbReference type="EMBL" id="KAK1428928.1"/>
    </source>
</evidence>
<sequence length="212" mass="23783">MVVSSQQVATVELAKCGCGVIASASRTDRLKVLCVEINNSNVDENKSEAINRRVLAVVVELDVDANGPTIDASVRKAWEAFGRIDVLINNARIIVTSQNSLDWSEKDWDKAFSTNLKGAWLVSKHVCLQMYAFKQAGSIVNISSVFDLQHTYSSSKSALNTMTKSEIKIKRCVHVCLCTKWFLRSWCRHEVVVIYMVTCSKSSIRRSKYQSR</sequence>
<dbReference type="AlphaFoldDB" id="A0AAD8P0J7"/>
<accession>A0AAD8P0J7</accession>
<dbReference type="PANTHER" id="PTHR44375:SF15">
    <property type="entry name" value="GLUCOSE_RIBITOL DEHYDROGENASE-RELATED"/>
    <property type="match status" value="1"/>
</dbReference>
<gene>
    <name evidence="2" type="ORF">QVD17_17768</name>
</gene>
<comment type="caution">
    <text evidence="2">The sequence shown here is derived from an EMBL/GenBank/DDBJ whole genome shotgun (WGS) entry which is preliminary data.</text>
</comment>
<keyword evidence="3" id="KW-1185">Reference proteome</keyword>
<dbReference type="InterPro" id="IPR002347">
    <property type="entry name" value="SDR_fam"/>
</dbReference>
<dbReference type="Gene3D" id="3.40.50.720">
    <property type="entry name" value="NAD(P)-binding Rossmann-like Domain"/>
    <property type="match status" value="1"/>
</dbReference>
<evidence type="ECO:0000313" key="3">
    <source>
        <dbReference type="Proteomes" id="UP001229421"/>
    </source>
</evidence>
<organism evidence="2 3">
    <name type="scientific">Tagetes erecta</name>
    <name type="common">African marigold</name>
    <dbReference type="NCBI Taxonomy" id="13708"/>
    <lineage>
        <taxon>Eukaryota</taxon>
        <taxon>Viridiplantae</taxon>
        <taxon>Streptophyta</taxon>
        <taxon>Embryophyta</taxon>
        <taxon>Tracheophyta</taxon>
        <taxon>Spermatophyta</taxon>
        <taxon>Magnoliopsida</taxon>
        <taxon>eudicotyledons</taxon>
        <taxon>Gunneridae</taxon>
        <taxon>Pentapetalae</taxon>
        <taxon>asterids</taxon>
        <taxon>campanulids</taxon>
        <taxon>Asterales</taxon>
        <taxon>Asteraceae</taxon>
        <taxon>Asteroideae</taxon>
        <taxon>Heliantheae alliance</taxon>
        <taxon>Tageteae</taxon>
        <taxon>Tagetes</taxon>
    </lineage>
</organism>
<dbReference type="PRINTS" id="PR00080">
    <property type="entry name" value="SDRFAMILY"/>
</dbReference>
<dbReference type="EMBL" id="JAUHHV010000004">
    <property type="protein sequence ID" value="KAK1428928.1"/>
    <property type="molecule type" value="Genomic_DNA"/>
</dbReference>
<dbReference type="InterPro" id="IPR036291">
    <property type="entry name" value="NAD(P)-bd_dom_sf"/>
</dbReference>
<dbReference type="Proteomes" id="UP001229421">
    <property type="component" value="Unassembled WGS sequence"/>
</dbReference>
<dbReference type="Pfam" id="PF00106">
    <property type="entry name" value="adh_short"/>
    <property type="match status" value="1"/>
</dbReference>
<protein>
    <submittedName>
        <fullName evidence="2">Uncharacterized protein</fullName>
    </submittedName>
</protein>
<dbReference type="CDD" id="cd05233">
    <property type="entry name" value="SDR_c"/>
    <property type="match status" value="1"/>
</dbReference>
<dbReference type="PANTHER" id="PTHR44375">
    <property type="entry name" value="BETA-KETOACYL-ACP REDUCTASE-LIKE PROTEIN-RELATED"/>
    <property type="match status" value="1"/>
</dbReference>
<comment type="similarity">
    <text evidence="1">Belongs to the short-chain dehydrogenases/reductases (SDR) family.</text>
</comment>
<dbReference type="SUPFAM" id="SSF51735">
    <property type="entry name" value="NAD(P)-binding Rossmann-fold domains"/>
    <property type="match status" value="1"/>
</dbReference>
<evidence type="ECO:0000256" key="1">
    <source>
        <dbReference type="RuleBase" id="RU000363"/>
    </source>
</evidence>
<proteinExistence type="inferred from homology"/>
<dbReference type="PRINTS" id="PR00081">
    <property type="entry name" value="GDHRDH"/>
</dbReference>